<evidence type="ECO:0000256" key="1">
    <source>
        <dbReference type="RuleBase" id="RU363044"/>
    </source>
</evidence>
<organism evidence="3 4">
    <name type="scientific">Ceratitis capitata</name>
    <name type="common">Mediterranean fruit fly</name>
    <name type="synonym">Tephritis capitata</name>
    <dbReference type="NCBI Taxonomy" id="7213"/>
    <lineage>
        <taxon>Eukaryota</taxon>
        <taxon>Metazoa</taxon>
        <taxon>Ecdysozoa</taxon>
        <taxon>Arthropoda</taxon>
        <taxon>Hexapoda</taxon>
        <taxon>Insecta</taxon>
        <taxon>Pterygota</taxon>
        <taxon>Neoptera</taxon>
        <taxon>Endopterygota</taxon>
        <taxon>Diptera</taxon>
        <taxon>Brachycera</taxon>
        <taxon>Muscomorpha</taxon>
        <taxon>Tephritoidea</taxon>
        <taxon>Tephritidae</taxon>
        <taxon>Ceratitis</taxon>
        <taxon>Ceratitis</taxon>
    </lineage>
</organism>
<keyword evidence="1" id="KW-0347">Helicase</keyword>
<comment type="catalytic activity">
    <reaction evidence="1">
        <text>ATP + H2O = ADP + phosphate + H(+)</text>
        <dbReference type="Rhea" id="RHEA:13065"/>
        <dbReference type="ChEBI" id="CHEBI:15377"/>
        <dbReference type="ChEBI" id="CHEBI:15378"/>
        <dbReference type="ChEBI" id="CHEBI:30616"/>
        <dbReference type="ChEBI" id="CHEBI:43474"/>
        <dbReference type="ChEBI" id="CHEBI:456216"/>
        <dbReference type="EC" id="5.6.2.3"/>
    </reaction>
</comment>
<dbReference type="PANTHER" id="PTHR10492">
    <property type="match status" value="1"/>
</dbReference>
<dbReference type="GO" id="GO:0005524">
    <property type="term" value="F:ATP binding"/>
    <property type="evidence" value="ECO:0007669"/>
    <property type="project" value="UniProtKB-KW"/>
</dbReference>
<dbReference type="Pfam" id="PF05970">
    <property type="entry name" value="PIF1"/>
    <property type="match status" value="1"/>
</dbReference>
<keyword evidence="4" id="KW-1185">Reference proteome</keyword>
<comment type="caution">
    <text evidence="3">The sequence shown here is derived from an EMBL/GenBank/DDBJ whole genome shotgun (WGS) entry which is preliminary data.</text>
</comment>
<gene>
    <name evidence="3" type="ORF">CCAP1982_LOCUS10444</name>
</gene>
<evidence type="ECO:0000313" key="4">
    <source>
        <dbReference type="Proteomes" id="UP000606786"/>
    </source>
</evidence>
<dbReference type="InterPro" id="IPR010285">
    <property type="entry name" value="DNA_helicase_pif1-like_DEAD"/>
</dbReference>
<keyword evidence="1" id="KW-0233">DNA recombination</keyword>
<dbReference type="GO" id="GO:0043139">
    <property type="term" value="F:5'-3' DNA helicase activity"/>
    <property type="evidence" value="ECO:0007669"/>
    <property type="project" value="UniProtKB-EC"/>
</dbReference>
<proteinExistence type="inferred from homology"/>
<dbReference type="GO" id="GO:0006310">
    <property type="term" value="P:DNA recombination"/>
    <property type="evidence" value="ECO:0007669"/>
    <property type="project" value="UniProtKB-KW"/>
</dbReference>
<dbReference type="AlphaFoldDB" id="A0A811UW72"/>
<dbReference type="Proteomes" id="UP000606786">
    <property type="component" value="Unassembled WGS sequence"/>
</dbReference>
<dbReference type="OrthoDB" id="8063321at2759"/>
<dbReference type="GO" id="GO:0000723">
    <property type="term" value="P:telomere maintenance"/>
    <property type="evidence" value="ECO:0007669"/>
    <property type="project" value="InterPro"/>
</dbReference>
<evidence type="ECO:0000259" key="2">
    <source>
        <dbReference type="Pfam" id="PF05970"/>
    </source>
</evidence>
<dbReference type="GO" id="GO:0006281">
    <property type="term" value="P:DNA repair"/>
    <property type="evidence" value="ECO:0007669"/>
    <property type="project" value="UniProtKB-KW"/>
</dbReference>
<name>A0A811UW72_CERCA</name>
<keyword evidence="1" id="KW-0227">DNA damage</keyword>
<feature type="domain" description="DNA helicase Pif1-like DEAD-box helicase" evidence="2">
    <location>
        <begin position="2"/>
        <end position="67"/>
    </location>
</feature>
<dbReference type="GO" id="GO:0016787">
    <property type="term" value="F:hydrolase activity"/>
    <property type="evidence" value="ECO:0007669"/>
    <property type="project" value="UniProtKB-KW"/>
</dbReference>
<dbReference type="EC" id="5.6.2.3" evidence="1"/>
<protein>
    <recommendedName>
        <fullName evidence="1">ATP-dependent DNA helicase</fullName>
        <ecNumber evidence="1">5.6.2.3</ecNumber>
    </recommendedName>
</protein>
<dbReference type="PANTHER" id="PTHR10492:SF57">
    <property type="entry name" value="ATP-DEPENDENT DNA HELICASE"/>
    <property type="match status" value="1"/>
</dbReference>
<comment type="cofactor">
    <cofactor evidence="1">
        <name>Mg(2+)</name>
        <dbReference type="ChEBI" id="CHEBI:18420"/>
    </cofactor>
</comment>
<reference evidence="3" key="1">
    <citation type="submission" date="2020-11" db="EMBL/GenBank/DDBJ databases">
        <authorList>
            <person name="Whitehead M."/>
        </authorList>
    </citation>
    <scope>NUCLEOTIDE SEQUENCE</scope>
    <source>
        <strain evidence="3">EGII</strain>
    </source>
</reference>
<keyword evidence="1" id="KW-0067">ATP-binding</keyword>
<accession>A0A811UW72</accession>
<keyword evidence="1" id="KW-0234">DNA repair</keyword>
<keyword evidence="1" id="KW-0378">Hydrolase</keyword>
<keyword evidence="1" id="KW-0547">Nucleotide-binding</keyword>
<comment type="similarity">
    <text evidence="1">Belongs to the helicase family.</text>
</comment>
<dbReference type="EMBL" id="CAJHJT010000023">
    <property type="protein sequence ID" value="CAD7001957.1"/>
    <property type="molecule type" value="Genomic_DNA"/>
</dbReference>
<evidence type="ECO:0000313" key="3">
    <source>
        <dbReference type="EMBL" id="CAD7001957.1"/>
    </source>
</evidence>
<sequence>MILLAGDFRQTLPVTPRSTPADELIAFLKSSNLWKYVKVLHLSKNMRIELQNDQSGNIFSKQLIDIGKAIFLLTC</sequence>